<comment type="caution">
    <text evidence="3">The sequence shown here is derived from an EMBL/GenBank/DDBJ whole genome shotgun (WGS) entry which is preliminary data.</text>
</comment>
<dbReference type="RefSeq" id="WP_377816069.1">
    <property type="nucleotide sequence ID" value="NZ_JBHRSJ010000034.1"/>
</dbReference>
<keyword evidence="1" id="KW-0802">TPR repeat</keyword>
<dbReference type="SUPFAM" id="SSF48452">
    <property type="entry name" value="TPR-like"/>
    <property type="match status" value="1"/>
</dbReference>
<evidence type="ECO:0000313" key="4">
    <source>
        <dbReference type="Proteomes" id="UP001595457"/>
    </source>
</evidence>
<dbReference type="InterPro" id="IPR019734">
    <property type="entry name" value="TPR_rpt"/>
</dbReference>
<protein>
    <submittedName>
        <fullName evidence="3">Tetratricopeptide repeat protein</fullName>
    </submittedName>
</protein>
<proteinExistence type="predicted"/>
<dbReference type="Gene3D" id="1.25.40.10">
    <property type="entry name" value="Tetratricopeptide repeat domain"/>
    <property type="match status" value="1"/>
</dbReference>
<gene>
    <name evidence="3" type="ORF">ACFOJE_18025</name>
</gene>
<evidence type="ECO:0000256" key="2">
    <source>
        <dbReference type="SAM" id="SignalP"/>
    </source>
</evidence>
<accession>A0ABV7AXW1</accession>
<evidence type="ECO:0000313" key="3">
    <source>
        <dbReference type="EMBL" id="MFC2974101.1"/>
    </source>
</evidence>
<feature type="repeat" description="TPR" evidence="1">
    <location>
        <begin position="161"/>
        <end position="194"/>
    </location>
</feature>
<dbReference type="InterPro" id="IPR011990">
    <property type="entry name" value="TPR-like_helical_dom_sf"/>
</dbReference>
<organism evidence="3 4">
    <name type="scientific">Azotobacter bryophylli</name>
    <dbReference type="NCBI Taxonomy" id="1986537"/>
    <lineage>
        <taxon>Bacteria</taxon>
        <taxon>Pseudomonadati</taxon>
        <taxon>Pseudomonadota</taxon>
        <taxon>Gammaproteobacteria</taxon>
        <taxon>Pseudomonadales</taxon>
        <taxon>Pseudomonadaceae</taxon>
        <taxon>Azotobacter</taxon>
    </lineage>
</organism>
<reference evidence="4" key="1">
    <citation type="journal article" date="2019" name="Int. J. Syst. Evol. Microbiol.">
        <title>The Global Catalogue of Microorganisms (GCM) 10K type strain sequencing project: providing services to taxonomists for standard genome sequencing and annotation.</title>
        <authorList>
            <consortium name="The Broad Institute Genomics Platform"/>
            <consortium name="The Broad Institute Genome Sequencing Center for Infectious Disease"/>
            <person name="Wu L."/>
            <person name="Ma J."/>
        </authorList>
    </citation>
    <scope>NUCLEOTIDE SEQUENCE [LARGE SCALE GENOMIC DNA]</scope>
    <source>
        <strain evidence="4">KCTC 62195</strain>
    </source>
</reference>
<keyword evidence="2" id="KW-0732">Signal</keyword>
<dbReference type="EMBL" id="JBHRSJ010000034">
    <property type="protein sequence ID" value="MFC2974101.1"/>
    <property type="molecule type" value="Genomic_DNA"/>
</dbReference>
<feature type="signal peptide" evidence="2">
    <location>
        <begin position="1"/>
        <end position="24"/>
    </location>
</feature>
<sequence>MMSKSALRSLFLSGALLVSLQGFAQGGAADKSPQALEARWAEISYQLPVAQQEPAFARLAGTAEAASKAEPHSAELLAWRGIILCSWAGVKGGRPAFELVKQARDLLEQAIAIDPKVLDGAAHANLANLYFQVPAWPIGFGNKEKAEQLLKQALALDPEGIDANLFYGDFLFRRGRYDESIAALQKVLAAKPRPGHEVGDDGRRKEAEELLAKVQDEQKGQ</sequence>
<dbReference type="Pfam" id="PF14559">
    <property type="entry name" value="TPR_19"/>
    <property type="match status" value="1"/>
</dbReference>
<dbReference type="Proteomes" id="UP001595457">
    <property type="component" value="Unassembled WGS sequence"/>
</dbReference>
<dbReference type="PROSITE" id="PS50005">
    <property type="entry name" value="TPR"/>
    <property type="match status" value="1"/>
</dbReference>
<evidence type="ECO:0000256" key="1">
    <source>
        <dbReference type="PROSITE-ProRule" id="PRU00339"/>
    </source>
</evidence>
<name>A0ABV7AXW1_9GAMM</name>
<feature type="chain" id="PRO_5045573005" evidence="2">
    <location>
        <begin position="25"/>
        <end position="221"/>
    </location>
</feature>
<keyword evidence="4" id="KW-1185">Reference proteome</keyword>